<protein>
    <submittedName>
        <fullName evidence="2">Uncharacterized protein</fullName>
    </submittedName>
</protein>
<evidence type="ECO:0000313" key="1">
    <source>
        <dbReference type="Proteomes" id="UP000095283"/>
    </source>
</evidence>
<dbReference type="WBParaSite" id="Hba_10990">
    <property type="protein sequence ID" value="Hba_10990"/>
    <property type="gene ID" value="Hba_10990"/>
</dbReference>
<proteinExistence type="predicted"/>
<dbReference type="AlphaFoldDB" id="A0A1I7X0K7"/>
<dbReference type="Proteomes" id="UP000095283">
    <property type="component" value="Unplaced"/>
</dbReference>
<reference evidence="2" key="1">
    <citation type="submission" date="2016-11" db="UniProtKB">
        <authorList>
            <consortium name="WormBaseParasite"/>
        </authorList>
    </citation>
    <scope>IDENTIFICATION</scope>
</reference>
<keyword evidence="1" id="KW-1185">Reference proteome</keyword>
<organism evidence="1 2">
    <name type="scientific">Heterorhabditis bacteriophora</name>
    <name type="common">Entomopathogenic nematode worm</name>
    <dbReference type="NCBI Taxonomy" id="37862"/>
    <lineage>
        <taxon>Eukaryota</taxon>
        <taxon>Metazoa</taxon>
        <taxon>Ecdysozoa</taxon>
        <taxon>Nematoda</taxon>
        <taxon>Chromadorea</taxon>
        <taxon>Rhabditida</taxon>
        <taxon>Rhabditina</taxon>
        <taxon>Rhabditomorpha</taxon>
        <taxon>Strongyloidea</taxon>
        <taxon>Heterorhabditidae</taxon>
        <taxon>Heterorhabditis</taxon>
    </lineage>
</organism>
<name>A0A1I7X0K7_HETBA</name>
<accession>A0A1I7X0K7</accession>
<sequence>MNSKEYQDVLGHRLVPNFSYFPVVLIIN</sequence>
<evidence type="ECO:0000313" key="2">
    <source>
        <dbReference type="WBParaSite" id="Hba_10990"/>
    </source>
</evidence>